<dbReference type="SUPFAM" id="SSF52540">
    <property type="entry name" value="P-loop containing nucleoside triphosphate hydrolases"/>
    <property type="match status" value="1"/>
</dbReference>
<dbReference type="RefSeq" id="XP_024882061.1">
    <property type="nucleotide sequence ID" value="XM_025026293.1"/>
</dbReference>
<feature type="domain" description="Sulfotransferase" evidence="4">
    <location>
        <begin position="59"/>
        <end position="320"/>
    </location>
</feature>
<sequence>MSKRSIVFSTRDDETGEKSDEIFGGRKPSLVKVQPSGCLLPARFIFYAQNIRDMPVYEDDIWMISSPRTGSHWAMEMTWCIDNDFDYEKARTIILKRSPLLETSVLYINGKFDDWFETLIGDSVKNVIKMPRPRYIKTHLPWDLLPRQLHEKKPKIIYLTRNPKDVCVSCYHYYRLFHGLNGNFDDYAELMLRDGVPYAPFWDHVLPFWKMRNQDNMLFLTYEEMKRDLVAAIKKTAKYLGKTVTDEQVIGLREHLKFSKMVENPSVNIKLLLGDKDEPNDDPNLNFIRKGKVGDWTNHMSKDLARRFDKWTEKHLNGTGLKFDVDVMSDEEQ</sequence>
<dbReference type="InterPro" id="IPR027417">
    <property type="entry name" value="P-loop_NTPase"/>
</dbReference>
<reference evidence="6" key="1">
    <citation type="submission" date="2025-08" db="UniProtKB">
        <authorList>
            <consortium name="RefSeq"/>
        </authorList>
    </citation>
    <scope>IDENTIFICATION</scope>
    <source>
        <tissue evidence="6">Whole body</tissue>
    </source>
</reference>
<accession>A0A6J1QM09</accession>
<evidence type="ECO:0000313" key="5">
    <source>
        <dbReference type="Proteomes" id="UP000504618"/>
    </source>
</evidence>
<evidence type="ECO:0000256" key="1">
    <source>
        <dbReference type="ARBA" id="ARBA00005771"/>
    </source>
</evidence>
<dbReference type="PANTHER" id="PTHR11783">
    <property type="entry name" value="SULFOTRANSFERASE SULT"/>
    <property type="match status" value="1"/>
</dbReference>
<evidence type="ECO:0000256" key="2">
    <source>
        <dbReference type="ARBA" id="ARBA00022679"/>
    </source>
</evidence>
<proteinExistence type="inferred from homology"/>
<evidence type="ECO:0000259" key="4">
    <source>
        <dbReference type="Pfam" id="PF00685"/>
    </source>
</evidence>
<dbReference type="GO" id="GO:0008146">
    <property type="term" value="F:sulfotransferase activity"/>
    <property type="evidence" value="ECO:0007669"/>
    <property type="project" value="InterPro"/>
</dbReference>
<name>A0A6J1QM09_9HYME</name>
<protein>
    <submittedName>
        <fullName evidence="6">Sulfotransferase family cytosolic 1B member 1-like</fullName>
    </submittedName>
</protein>
<gene>
    <name evidence="6" type="primary">LOC112461151</name>
</gene>
<dbReference type="GeneID" id="112461151"/>
<dbReference type="InterPro" id="IPR000863">
    <property type="entry name" value="Sulfotransferase_dom"/>
</dbReference>
<evidence type="ECO:0000313" key="6">
    <source>
        <dbReference type="RefSeq" id="XP_024882061.1"/>
    </source>
</evidence>
<comment type="similarity">
    <text evidence="1">Belongs to the sulfotransferase 1 family.</text>
</comment>
<dbReference type="AlphaFoldDB" id="A0A6J1QM09"/>
<dbReference type="Proteomes" id="UP000504618">
    <property type="component" value="Unplaced"/>
</dbReference>
<evidence type="ECO:0000256" key="3">
    <source>
        <dbReference type="SAM" id="MobiDB-lite"/>
    </source>
</evidence>
<feature type="region of interest" description="Disordered" evidence="3">
    <location>
        <begin position="1"/>
        <end position="20"/>
    </location>
</feature>
<organism evidence="5 6">
    <name type="scientific">Temnothorax curvispinosus</name>
    <dbReference type="NCBI Taxonomy" id="300111"/>
    <lineage>
        <taxon>Eukaryota</taxon>
        <taxon>Metazoa</taxon>
        <taxon>Ecdysozoa</taxon>
        <taxon>Arthropoda</taxon>
        <taxon>Hexapoda</taxon>
        <taxon>Insecta</taxon>
        <taxon>Pterygota</taxon>
        <taxon>Neoptera</taxon>
        <taxon>Endopterygota</taxon>
        <taxon>Hymenoptera</taxon>
        <taxon>Apocrita</taxon>
        <taxon>Aculeata</taxon>
        <taxon>Formicoidea</taxon>
        <taxon>Formicidae</taxon>
        <taxon>Myrmicinae</taxon>
        <taxon>Temnothorax</taxon>
    </lineage>
</organism>
<dbReference type="Gene3D" id="3.40.50.300">
    <property type="entry name" value="P-loop containing nucleotide triphosphate hydrolases"/>
    <property type="match status" value="1"/>
</dbReference>
<keyword evidence="5" id="KW-1185">Reference proteome</keyword>
<dbReference type="Pfam" id="PF00685">
    <property type="entry name" value="Sulfotransfer_1"/>
    <property type="match status" value="1"/>
</dbReference>
<dbReference type="OrthoDB" id="205623at2759"/>
<keyword evidence="2" id="KW-0808">Transferase</keyword>
<feature type="compositionally biased region" description="Basic and acidic residues" evidence="3">
    <location>
        <begin position="10"/>
        <end position="20"/>
    </location>
</feature>